<dbReference type="Proteomes" id="UP000003639">
    <property type="component" value="Unassembled WGS sequence"/>
</dbReference>
<sequence>MIRPRTKAGLKTAAGRKKDGKTGRMTVHSAGLKEGVRPRR</sequence>
<evidence type="ECO:0000313" key="3">
    <source>
        <dbReference type="Proteomes" id="UP000003639"/>
    </source>
</evidence>
<dbReference type="EMBL" id="AAXG02000008">
    <property type="protein sequence ID" value="EDN00941.1"/>
    <property type="molecule type" value="Genomic_DNA"/>
</dbReference>
<accession>A6NSI4</accession>
<evidence type="ECO:0000313" key="2">
    <source>
        <dbReference type="EMBL" id="EDN00941.1"/>
    </source>
</evidence>
<evidence type="ECO:0000256" key="1">
    <source>
        <dbReference type="SAM" id="MobiDB-lite"/>
    </source>
</evidence>
<gene>
    <name evidence="2" type="ORF">BACCAP_01163</name>
</gene>
<reference evidence="2 3" key="1">
    <citation type="submission" date="2007-04" db="EMBL/GenBank/DDBJ databases">
        <authorList>
            <person name="Fulton L."/>
            <person name="Clifton S."/>
            <person name="Fulton B."/>
            <person name="Xu J."/>
            <person name="Minx P."/>
            <person name="Pepin K.H."/>
            <person name="Johnson M."/>
            <person name="Thiruvilangam P."/>
            <person name="Bhonagiri V."/>
            <person name="Nash W.E."/>
            <person name="Mardis E.R."/>
            <person name="Wilson R.K."/>
        </authorList>
    </citation>
    <scope>NUCLEOTIDE SEQUENCE [LARGE SCALE GENOMIC DNA]</scope>
    <source>
        <strain evidence="2 3">ATCC 29799</strain>
    </source>
</reference>
<organism evidence="2 3">
    <name type="scientific">Pseudoflavonifractor capillosus ATCC 29799</name>
    <dbReference type="NCBI Taxonomy" id="411467"/>
    <lineage>
        <taxon>Bacteria</taxon>
        <taxon>Bacillati</taxon>
        <taxon>Bacillota</taxon>
        <taxon>Clostridia</taxon>
        <taxon>Eubacteriales</taxon>
        <taxon>Oscillospiraceae</taxon>
        <taxon>Pseudoflavonifractor</taxon>
    </lineage>
</organism>
<name>A6NSI4_9FIRM</name>
<comment type="caution">
    <text evidence="2">The sequence shown here is derived from an EMBL/GenBank/DDBJ whole genome shotgun (WGS) entry which is preliminary data.</text>
</comment>
<feature type="region of interest" description="Disordered" evidence="1">
    <location>
        <begin position="1"/>
        <end position="40"/>
    </location>
</feature>
<protein>
    <submittedName>
        <fullName evidence="2">Uncharacterized protein</fullName>
    </submittedName>
</protein>
<feature type="compositionally biased region" description="Basic residues" evidence="1">
    <location>
        <begin position="1"/>
        <end position="15"/>
    </location>
</feature>
<keyword evidence="3" id="KW-1185">Reference proteome</keyword>
<reference evidence="2 3" key="2">
    <citation type="submission" date="2007-06" db="EMBL/GenBank/DDBJ databases">
        <title>Draft genome sequence of Pseudoflavonifractor capillosus ATCC 29799.</title>
        <authorList>
            <person name="Sudarsanam P."/>
            <person name="Ley R."/>
            <person name="Guruge J."/>
            <person name="Turnbaugh P.J."/>
            <person name="Mahowald M."/>
            <person name="Liep D."/>
            <person name="Gordon J."/>
        </authorList>
    </citation>
    <scope>NUCLEOTIDE SEQUENCE [LARGE SCALE GENOMIC DNA]</scope>
    <source>
        <strain evidence="2 3">ATCC 29799</strain>
    </source>
</reference>
<proteinExistence type="predicted"/>
<dbReference type="AlphaFoldDB" id="A6NSI4"/>